<evidence type="ECO:0000313" key="5">
    <source>
        <dbReference type="Proteomes" id="UP000824007"/>
    </source>
</evidence>
<accession>A0A9D2C698</accession>
<evidence type="ECO:0000256" key="2">
    <source>
        <dbReference type="RuleBase" id="RU003616"/>
    </source>
</evidence>
<proteinExistence type="inferred from homology"/>
<dbReference type="InterPro" id="IPR002068">
    <property type="entry name" value="A-crystallin/Hsp20_dom"/>
</dbReference>
<dbReference type="InterPro" id="IPR031107">
    <property type="entry name" value="Small_HSP"/>
</dbReference>
<dbReference type="SUPFAM" id="SSF49764">
    <property type="entry name" value="HSP20-like chaperones"/>
    <property type="match status" value="1"/>
</dbReference>
<evidence type="ECO:0000259" key="3">
    <source>
        <dbReference type="PROSITE" id="PS01031"/>
    </source>
</evidence>
<protein>
    <submittedName>
        <fullName evidence="4">Hsp20/alpha crystallin family protein</fullName>
    </submittedName>
</protein>
<dbReference type="Proteomes" id="UP000824007">
    <property type="component" value="Unassembled WGS sequence"/>
</dbReference>
<dbReference type="EMBL" id="DXDD01000043">
    <property type="protein sequence ID" value="HIY59725.1"/>
    <property type="molecule type" value="Genomic_DNA"/>
</dbReference>
<comment type="caution">
    <text evidence="4">The sequence shown here is derived from an EMBL/GenBank/DDBJ whole genome shotgun (WGS) entry which is preliminary data.</text>
</comment>
<dbReference type="InterPro" id="IPR008978">
    <property type="entry name" value="HSP20-like_chaperone"/>
</dbReference>
<sequence>MLIRNNLFDDFFGDMFDDPFFNRGYVPQNQLMKTDIRERDGQYLLEIEVPGYTREDVKAELKDGYLTITADRKEPVEKADERTRYVRKERYYGTMKRTFYVGEDITENEIHAAFKDGILKVIIDKPQPKKIEDGKTIIPIEG</sequence>
<organism evidence="4 5">
    <name type="scientific">Candidatus Eisenbergiella pullistercoris</name>
    <dbReference type="NCBI Taxonomy" id="2838555"/>
    <lineage>
        <taxon>Bacteria</taxon>
        <taxon>Bacillati</taxon>
        <taxon>Bacillota</taxon>
        <taxon>Clostridia</taxon>
        <taxon>Lachnospirales</taxon>
        <taxon>Lachnospiraceae</taxon>
        <taxon>Eisenbergiella</taxon>
    </lineage>
</organism>
<comment type="similarity">
    <text evidence="1 2">Belongs to the small heat shock protein (HSP20) family.</text>
</comment>
<evidence type="ECO:0000256" key="1">
    <source>
        <dbReference type="PROSITE-ProRule" id="PRU00285"/>
    </source>
</evidence>
<evidence type="ECO:0000313" key="4">
    <source>
        <dbReference type="EMBL" id="HIY59725.1"/>
    </source>
</evidence>
<reference evidence="4" key="1">
    <citation type="journal article" date="2021" name="PeerJ">
        <title>Extensive microbial diversity within the chicken gut microbiome revealed by metagenomics and culture.</title>
        <authorList>
            <person name="Gilroy R."/>
            <person name="Ravi A."/>
            <person name="Getino M."/>
            <person name="Pursley I."/>
            <person name="Horton D.L."/>
            <person name="Alikhan N.F."/>
            <person name="Baker D."/>
            <person name="Gharbi K."/>
            <person name="Hall N."/>
            <person name="Watson M."/>
            <person name="Adriaenssens E.M."/>
            <person name="Foster-Nyarko E."/>
            <person name="Jarju S."/>
            <person name="Secka A."/>
            <person name="Antonio M."/>
            <person name="Oren A."/>
            <person name="Chaudhuri R.R."/>
            <person name="La Ragione R."/>
            <person name="Hildebrand F."/>
            <person name="Pallen M.J."/>
        </authorList>
    </citation>
    <scope>NUCLEOTIDE SEQUENCE</scope>
    <source>
        <strain evidence="4">ChiSxjej3B15-24422</strain>
    </source>
</reference>
<feature type="domain" description="SHSP" evidence="3">
    <location>
        <begin position="25"/>
        <end position="142"/>
    </location>
</feature>
<gene>
    <name evidence="4" type="ORF">H9831_03445</name>
</gene>
<dbReference type="PROSITE" id="PS01031">
    <property type="entry name" value="SHSP"/>
    <property type="match status" value="1"/>
</dbReference>
<dbReference type="AlphaFoldDB" id="A0A9D2C698"/>
<dbReference type="PANTHER" id="PTHR11527">
    <property type="entry name" value="HEAT-SHOCK PROTEIN 20 FAMILY MEMBER"/>
    <property type="match status" value="1"/>
</dbReference>
<name>A0A9D2C698_9FIRM</name>
<dbReference type="Gene3D" id="2.60.40.790">
    <property type="match status" value="1"/>
</dbReference>
<reference evidence="4" key="2">
    <citation type="submission" date="2021-04" db="EMBL/GenBank/DDBJ databases">
        <authorList>
            <person name="Gilroy R."/>
        </authorList>
    </citation>
    <scope>NUCLEOTIDE SEQUENCE</scope>
    <source>
        <strain evidence="4">ChiSxjej3B15-24422</strain>
    </source>
</reference>
<dbReference type="Pfam" id="PF00011">
    <property type="entry name" value="HSP20"/>
    <property type="match status" value="1"/>
</dbReference>
<dbReference type="CDD" id="cd06471">
    <property type="entry name" value="ACD_LpsHSP_like"/>
    <property type="match status" value="1"/>
</dbReference>